<gene>
    <name evidence="1" type="ORF">SCF082_LOCUS14428</name>
</gene>
<name>A0ABP0JXX3_9DINO</name>
<accession>A0ABP0JXX3</accession>
<protein>
    <submittedName>
        <fullName evidence="1">Uncharacterized protein</fullName>
    </submittedName>
</protein>
<dbReference type="Proteomes" id="UP001642464">
    <property type="component" value="Unassembled WGS sequence"/>
</dbReference>
<proteinExistence type="predicted"/>
<comment type="caution">
    <text evidence="1">The sequence shown here is derived from an EMBL/GenBank/DDBJ whole genome shotgun (WGS) entry which is preliminary data.</text>
</comment>
<reference evidence="1 2" key="1">
    <citation type="submission" date="2024-02" db="EMBL/GenBank/DDBJ databases">
        <authorList>
            <person name="Chen Y."/>
            <person name="Shah S."/>
            <person name="Dougan E. K."/>
            <person name="Thang M."/>
            <person name="Chan C."/>
        </authorList>
    </citation>
    <scope>NUCLEOTIDE SEQUENCE [LARGE SCALE GENOMIC DNA]</scope>
</reference>
<evidence type="ECO:0000313" key="2">
    <source>
        <dbReference type="Proteomes" id="UP001642464"/>
    </source>
</evidence>
<sequence>MQKLLPKPWENTYKTPRLRKPLPHSQVEYLRAYLLKIEWPDMYTMQRLQRRVSLLTKASFHDWRKTELPQLKRTTKASPQVRRRVHRCLCTPWQATSRHWALLELHNLLPVTLLVTTKLVAKLVLKLMRMQA</sequence>
<dbReference type="EMBL" id="CAXAMM010009047">
    <property type="protein sequence ID" value="CAK9019223.1"/>
    <property type="molecule type" value="Genomic_DNA"/>
</dbReference>
<organism evidence="1 2">
    <name type="scientific">Durusdinium trenchii</name>
    <dbReference type="NCBI Taxonomy" id="1381693"/>
    <lineage>
        <taxon>Eukaryota</taxon>
        <taxon>Sar</taxon>
        <taxon>Alveolata</taxon>
        <taxon>Dinophyceae</taxon>
        <taxon>Suessiales</taxon>
        <taxon>Symbiodiniaceae</taxon>
        <taxon>Durusdinium</taxon>
    </lineage>
</organism>
<keyword evidence="2" id="KW-1185">Reference proteome</keyword>
<evidence type="ECO:0000313" key="1">
    <source>
        <dbReference type="EMBL" id="CAK9019223.1"/>
    </source>
</evidence>